<protein>
    <recommendedName>
        <fullName evidence="1">VapC45 PIN like domain-containing protein</fullName>
    </recommendedName>
</protein>
<organism evidence="2 3">
    <name type="scientific">Brytella acorum</name>
    <dbReference type="NCBI Taxonomy" id="2959299"/>
    <lineage>
        <taxon>Bacteria</taxon>
        <taxon>Pseudomonadati</taxon>
        <taxon>Pseudomonadota</taxon>
        <taxon>Alphaproteobacteria</taxon>
        <taxon>Acetobacterales</taxon>
        <taxon>Acetobacteraceae</taxon>
        <taxon>Brytella</taxon>
    </lineage>
</organism>
<sequence>MRFVFDENHPPILARVVAPLGELDGHNVTSVRDLGIAGMKDVELFGVLVDDTVRTVLLTTDKAMSRRQHEVAAIRDTGAIVVVGCKGWNQQGDVIERARHLVWWWPMMVQCAGNADRGSFLELPWSSKVAMLKRWRA</sequence>
<evidence type="ECO:0000313" key="2">
    <source>
        <dbReference type="EMBL" id="CAI9121334.1"/>
    </source>
</evidence>
<feature type="domain" description="VapC45 PIN like" evidence="1">
    <location>
        <begin position="1"/>
        <end position="83"/>
    </location>
</feature>
<proteinExistence type="predicted"/>
<dbReference type="Pfam" id="PF18478">
    <property type="entry name" value="PIN_10"/>
    <property type="match status" value="1"/>
</dbReference>
<evidence type="ECO:0000259" key="1">
    <source>
        <dbReference type="Pfam" id="PF18478"/>
    </source>
</evidence>
<reference evidence="2" key="1">
    <citation type="submission" date="2023-03" db="EMBL/GenBank/DDBJ databases">
        <authorList>
            <person name="Cleenwerck I."/>
        </authorList>
    </citation>
    <scope>NUCLEOTIDE SEQUENCE</scope>
    <source>
        <strain evidence="2">LMG 32879</strain>
    </source>
</reference>
<evidence type="ECO:0000313" key="3">
    <source>
        <dbReference type="Proteomes" id="UP001176960"/>
    </source>
</evidence>
<dbReference type="AlphaFoldDB" id="A0AA35UJ80"/>
<accession>A0AA35UJ80</accession>
<comment type="caution">
    <text evidence="2">The sequence shown here is derived from an EMBL/GenBank/DDBJ whole genome shotgun (WGS) entry which is preliminary data.</text>
</comment>
<dbReference type="InterPro" id="IPR041375">
    <property type="entry name" value="VapC45_PIN-like"/>
</dbReference>
<gene>
    <name evidence="2" type="ORF">LMG32879_002181</name>
</gene>
<dbReference type="EMBL" id="CATKSH010000013">
    <property type="protein sequence ID" value="CAI9121334.1"/>
    <property type="molecule type" value="Genomic_DNA"/>
</dbReference>
<keyword evidence="3" id="KW-1185">Reference proteome</keyword>
<name>A0AA35UJ80_9PROT</name>
<dbReference type="Proteomes" id="UP001176960">
    <property type="component" value="Unassembled WGS sequence"/>
</dbReference>
<dbReference type="RefSeq" id="WP_289842803.1">
    <property type="nucleotide sequence ID" value="NZ_CATKSH010000013.1"/>
</dbReference>